<proteinExistence type="predicted"/>
<dbReference type="AlphaFoldDB" id="A0A0G4FU90"/>
<keyword evidence="2" id="KW-0472">Membrane</keyword>
<dbReference type="EMBL" id="CDMZ01000611">
    <property type="protein sequence ID" value="CEM17877.1"/>
    <property type="molecule type" value="Genomic_DNA"/>
</dbReference>
<feature type="compositionally biased region" description="Basic and acidic residues" evidence="1">
    <location>
        <begin position="194"/>
        <end position="203"/>
    </location>
</feature>
<gene>
    <name evidence="3" type="ORF">Cvel_18618</name>
</gene>
<sequence>MNSPCLCIPPTCLQYVEPSAISPEMGTARGVVWEELEDVGFEFLFRTDIVGEIGSAEAVGELSGEIQERLNIVNARLAGIKRPQSGGKKEKEEKEDVSEAHPWKRGPLTWARISMPSFDGEEGASENADEELRSPSLVGQGEEGEIAIGIPASKQNSKEQEEVDVLLFSPGWELLSAPPPPESPERLSSGESQEMEKKEDRKAGVGIKAVGERVAEAIQDLANAGLQVKVRRWRPSIALLAPTDTSREGTLPLQSAMQRSILVIRISKRDAIAEISNQTLLTEALTFSAQILLSLYFALLLNLGTILVGETDDRHINRRPAEVNTAPEGFGLSGYGDLEAFAAAAFMKSLLVSLSVSILFAVSVRPVLLSIWSPKSTYGRVTLDRLIWKGKKESDKQSQKKLVISKMQEENIPEAVKDKVAVVNLDDEETETGPTQYHRERRMSVLAKPPEMSLKGIKYYNFGEGLSPSSIRAQVPRWLSAYVYIQCHRREVFAQRCLFGLVFFLLFFPIFLFILIGFDKKNFTLRHK</sequence>
<keyword evidence="2" id="KW-1133">Transmembrane helix</keyword>
<dbReference type="VEuPathDB" id="CryptoDB:Cvel_18618"/>
<feature type="transmembrane region" description="Helical" evidence="2">
    <location>
        <begin position="498"/>
        <end position="518"/>
    </location>
</feature>
<keyword evidence="2" id="KW-0812">Transmembrane</keyword>
<evidence type="ECO:0000256" key="2">
    <source>
        <dbReference type="SAM" id="Phobius"/>
    </source>
</evidence>
<protein>
    <submittedName>
        <fullName evidence="3">Uncharacterized protein</fullName>
    </submittedName>
</protein>
<feature type="region of interest" description="Disordered" evidence="1">
    <location>
        <begin position="117"/>
        <end position="142"/>
    </location>
</feature>
<dbReference type="PhylomeDB" id="A0A0G4FU90"/>
<reference evidence="3" key="1">
    <citation type="submission" date="2014-11" db="EMBL/GenBank/DDBJ databases">
        <authorList>
            <person name="Otto D Thomas"/>
            <person name="Naeem Raeece"/>
        </authorList>
    </citation>
    <scope>NUCLEOTIDE SEQUENCE</scope>
</reference>
<evidence type="ECO:0000256" key="1">
    <source>
        <dbReference type="SAM" id="MobiDB-lite"/>
    </source>
</evidence>
<feature type="compositionally biased region" description="Acidic residues" evidence="1">
    <location>
        <begin position="119"/>
        <end position="129"/>
    </location>
</feature>
<feature type="transmembrane region" description="Helical" evidence="2">
    <location>
        <begin position="287"/>
        <end position="309"/>
    </location>
</feature>
<name>A0A0G4FU90_9ALVE</name>
<feature type="region of interest" description="Disordered" evidence="1">
    <location>
        <begin position="172"/>
        <end position="203"/>
    </location>
</feature>
<accession>A0A0G4FU90</accession>
<evidence type="ECO:0000313" key="3">
    <source>
        <dbReference type="EMBL" id="CEM17877.1"/>
    </source>
</evidence>
<organism evidence="3">
    <name type="scientific">Chromera velia CCMP2878</name>
    <dbReference type="NCBI Taxonomy" id="1169474"/>
    <lineage>
        <taxon>Eukaryota</taxon>
        <taxon>Sar</taxon>
        <taxon>Alveolata</taxon>
        <taxon>Colpodellida</taxon>
        <taxon>Chromeraceae</taxon>
        <taxon>Chromera</taxon>
    </lineage>
</organism>